<name>X1GG92_9ZZZZ</name>
<reference evidence="2" key="1">
    <citation type="journal article" date="2014" name="Front. Microbiol.">
        <title>High frequency of phylogenetically diverse reductive dehalogenase-homologous genes in deep subseafloor sedimentary metagenomes.</title>
        <authorList>
            <person name="Kawai M."/>
            <person name="Futagami T."/>
            <person name="Toyoda A."/>
            <person name="Takaki Y."/>
            <person name="Nishi S."/>
            <person name="Hori S."/>
            <person name="Arai W."/>
            <person name="Tsubouchi T."/>
            <person name="Morono Y."/>
            <person name="Uchiyama I."/>
            <person name="Ito T."/>
            <person name="Fujiyama A."/>
            <person name="Inagaki F."/>
            <person name="Takami H."/>
        </authorList>
    </citation>
    <scope>NUCLEOTIDE SEQUENCE</scope>
    <source>
        <strain evidence="2">Expedition CK06-06</strain>
    </source>
</reference>
<feature type="non-terminal residue" evidence="2">
    <location>
        <position position="1"/>
    </location>
</feature>
<evidence type="ECO:0000313" key="2">
    <source>
        <dbReference type="EMBL" id="GAH43840.1"/>
    </source>
</evidence>
<protein>
    <recommendedName>
        <fullName evidence="3">PAS domain-containing protein</fullName>
    </recommendedName>
</protein>
<keyword evidence="1" id="KW-0472">Membrane</keyword>
<keyword evidence="1" id="KW-0812">Transmembrane</keyword>
<evidence type="ECO:0008006" key="3">
    <source>
        <dbReference type="Google" id="ProtNLM"/>
    </source>
</evidence>
<feature type="transmembrane region" description="Helical" evidence="1">
    <location>
        <begin position="96"/>
        <end position="116"/>
    </location>
</feature>
<proteinExistence type="predicted"/>
<sequence length="138" mass="15763">NDREKKLEESEEKYRSLIEGLTYVGIGIDIVSIDYKILFQNQFLIERYGDFTGEKCYEKYMDLEKPCDFCPMVKAIKNKRILSINSLSTSLFKTSIILIVALGFPILPNASIILFITEGFFSDLSAFTNKLTARPSLI</sequence>
<accession>X1GG92</accession>
<evidence type="ECO:0000256" key="1">
    <source>
        <dbReference type="SAM" id="Phobius"/>
    </source>
</evidence>
<dbReference type="EMBL" id="BARU01008658">
    <property type="protein sequence ID" value="GAH43840.1"/>
    <property type="molecule type" value="Genomic_DNA"/>
</dbReference>
<keyword evidence="1" id="KW-1133">Transmembrane helix</keyword>
<dbReference type="AlphaFoldDB" id="X1GG92"/>
<organism evidence="2">
    <name type="scientific">marine sediment metagenome</name>
    <dbReference type="NCBI Taxonomy" id="412755"/>
    <lineage>
        <taxon>unclassified sequences</taxon>
        <taxon>metagenomes</taxon>
        <taxon>ecological metagenomes</taxon>
    </lineage>
</organism>
<gene>
    <name evidence="2" type="ORF">S03H2_16874</name>
</gene>
<comment type="caution">
    <text evidence="2">The sequence shown here is derived from an EMBL/GenBank/DDBJ whole genome shotgun (WGS) entry which is preliminary data.</text>
</comment>